<dbReference type="GO" id="GO:0005886">
    <property type="term" value="C:plasma membrane"/>
    <property type="evidence" value="ECO:0007669"/>
    <property type="project" value="TreeGrafter"/>
</dbReference>
<comment type="subcellular location">
    <subcellularLocation>
        <location evidence="1">Membrane</location>
    </subcellularLocation>
</comment>
<keyword evidence="6" id="KW-1133">Transmembrane helix</keyword>
<keyword evidence="5" id="KW-0175">Coiled coil</keyword>
<dbReference type="InterPro" id="IPR004089">
    <property type="entry name" value="MCPsignal_dom"/>
</dbReference>
<dbReference type="AlphaFoldDB" id="A0A4R6QRU1"/>
<dbReference type="InterPro" id="IPR003660">
    <property type="entry name" value="HAMP_dom"/>
</dbReference>
<evidence type="ECO:0000256" key="5">
    <source>
        <dbReference type="SAM" id="Coils"/>
    </source>
</evidence>
<dbReference type="Proteomes" id="UP000295361">
    <property type="component" value="Unassembled WGS sequence"/>
</dbReference>
<keyword evidence="10" id="KW-1185">Reference proteome</keyword>
<protein>
    <submittedName>
        <fullName evidence="9">Methyl-accepting chemotaxis protein</fullName>
    </submittedName>
</protein>
<organism evidence="9 10">
    <name type="scientific">Roseateles toxinivorans</name>
    <dbReference type="NCBI Taxonomy" id="270368"/>
    <lineage>
        <taxon>Bacteria</taxon>
        <taxon>Pseudomonadati</taxon>
        <taxon>Pseudomonadota</taxon>
        <taxon>Betaproteobacteria</taxon>
        <taxon>Burkholderiales</taxon>
        <taxon>Sphaerotilaceae</taxon>
        <taxon>Roseateles</taxon>
    </lineage>
</organism>
<comment type="similarity">
    <text evidence="3">Belongs to the methyl-accepting chemotaxis (MCP) protein family.</text>
</comment>
<proteinExistence type="inferred from homology"/>
<evidence type="ECO:0000256" key="3">
    <source>
        <dbReference type="ARBA" id="ARBA00029447"/>
    </source>
</evidence>
<evidence type="ECO:0000313" key="9">
    <source>
        <dbReference type="EMBL" id="TDP72955.1"/>
    </source>
</evidence>
<feature type="transmembrane region" description="Helical" evidence="6">
    <location>
        <begin position="12"/>
        <end position="34"/>
    </location>
</feature>
<keyword evidence="6" id="KW-0812">Transmembrane</keyword>
<evidence type="ECO:0000256" key="6">
    <source>
        <dbReference type="SAM" id="Phobius"/>
    </source>
</evidence>
<feature type="coiled-coil region" evidence="5">
    <location>
        <begin position="303"/>
        <end position="330"/>
    </location>
</feature>
<dbReference type="RefSeq" id="WP_166651923.1">
    <property type="nucleotide sequence ID" value="NZ_SNXS01000002.1"/>
</dbReference>
<feature type="domain" description="HAMP" evidence="8">
    <location>
        <begin position="217"/>
        <end position="269"/>
    </location>
</feature>
<dbReference type="PANTHER" id="PTHR43531:SF14">
    <property type="entry name" value="METHYL-ACCEPTING CHEMOTAXIS PROTEIN I-RELATED"/>
    <property type="match status" value="1"/>
</dbReference>
<evidence type="ECO:0000259" key="8">
    <source>
        <dbReference type="PROSITE" id="PS50885"/>
    </source>
</evidence>
<keyword evidence="4" id="KW-0807">Transducer</keyword>
<evidence type="ECO:0000256" key="4">
    <source>
        <dbReference type="PROSITE-ProRule" id="PRU00284"/>
    </source>
</evidence>
<dbReference type="PROSITE" id="PS50111">
    <property type="entry name" value="CHEMOTAXIS_TRANSDUC_2"/>
    <property type="match status" value="1"/>
</dbReference>
<gene>
    <name evidence="9" type="ORF">DES47_102701</name>
</gene>
<reference evidence="9 10" key="1">
    <citation type="submission" date="2019-03" db="EMBL/GenBank/DDBJ databases">
        <title>Genomic Encyclopedia of Type Strains, Phase IV (KMG-IV): sequencing the most valuable type-strain genomes for metagenomic binning, comparative biology and taxonomic classification.</title>
        <authorList>
            <person name="Goeker M."/>
        </authorList>
    </citation>
    <scope>NUCLEOTIDE SEQUENCE [LARGE SCALE GENOMIC DNA]</scope>
    <source>
        <strain evidence="9 10">DSM 16998</strain>
    </source>
</reference>
<evidence type="ECO:0000313" key="10">
    <source>
        <dbReference type="Proteomes" id="UP000295361"/>
    </source>
</evidence>
<keyword evidence="2" id="KW-0488">Methylation</keyword>
<feature type="domain" description="Methyl-accepting transducer" evidence="7">
    <location>
        <begin position="274"/>
        <end position="503"/>
    </location>
</feature>
<accession>A0A4R6QRU1</accession>
<dbReference type="InterPro" id="IPR004090">
    <property type="entry name" value="Chemotax_Me-accpt_rcpt"/>
</dbReference>
<dbReference type="PRINTS" id="PR00260">
    <property type="entry name" value="CHEMTRNSDUCR"/>
</dbReference>
<keyword evidence="6" id="KW-0472">Membrane</keyword>
<dbReference type="EMBL" id="SNXS01000002">
    <property type="protein sequence ID" value="TDP72955.1"/>
    <property type="molecule type" value="Genomic_DNA"/>
</dbReference>
<feature type="transmembrane region" description="Helical" evidence="6">
    <location>
        <begin position="195"/>
        <end position="219"/>
    </location>
</feature>
<sequence length="519" mass="54295">MSNLFRNAPVGVKVSLAPLFAIVCLALVALLSYMGNRSLTQELKAVGGEGVERLLNAQAMSEQLQGLQIQLMTSLTWEAIGQNPAKIKALDDSLMKELDAFAKSVNASADDSAVEAAQRDILKRFAKSYAVYVKAAKDTLDIKSAGVATAASFVTTMDEAYKDCMNAVRSFVAGERKRTEATVDEASTMASRQTAIMLGSFVLAVVLAAGLTLFCARAINAPLSEASRIAAGVAQGDLRPQQVDASTDATGRVLTALQDVASGLSGIVTNVRTTADQISTASNEIASANSDLSSRTESTASALEETAASIEQLSATIKQSAENAREANRLARDASSVAAEGGTVVADVVTTMGAINAQAKKIGEIIGTIDGIAFQTNILALNAAVEAARAGEHGRGFSVVAQEVRTLAQRSAGAAKEIRTLISSSVEQIDSGVGKVQQAGQTMGRIEQAISRVTQTVDDIARATEEQAHGIAQVNEAVAEMDRSTQQNAAMVEEAAAATDSMKMQAANLVQMLTRFQTR</sequence>
<evidence type="ECO:0000259" key="7">
    <source>
        <dbReference type="PROSITE" id="PS50111"/>
    </source>
</evidence>
<evidence type="ECO:0000256" key="1">
    <source>
        <dbReference type="ARBA" id="ARBA00004370"/>
    </source>
</evidence>
<dbReference type="FunFam" id="1.10.287.950:FF:000001">
    <property type="entry name" value="Methyl-accepting chemotaxis sensory transducer"/>
    <property type="match status" value="1"/>
</dbReference>
<evidence type="ECO:0000256" key="2">
    <source>
        <dbReference type="ARBA" id="ARBA00022481"/>
    </source>
</evidence>
<dbReference type="InterPro" id="IPR051310">
    <property type="entry name" value="MCP_chemotaxis"/>
</dbReference>
<dbReference type="Gene3D" id="1.10.287.950">
    <property type="entry name" value="Methyl-accepting chemotaxis protein"/>
    <property type="match status" value="1"/>
</dbReference>
<dbReference type="CDD" id="cd11386">
    <property type="entry name" value="MCP_signal"/>
    <property type="match status" value="1"/>
</dbReference>
<dbReference type="PANTHER" id="PTHR43531">
    <property type="entry name" value="PROTEIN ICFG"/>
    <property type="match status" value="1"/>
</dbReference>
<dbReference type="Pfam" id="PF00015">
    <property type="entry name" value="MCPsignal"/>
    <property type="match status" value="1"/>
</dbReference>
<dbReference type="SUPFAM" id="SSF58104">
    <property type="entry name" value="Methyl-accepting chemotaxis protein (MCP) signaling domain"/>
    <property type="match status" value="1"/>
</dbReference>
<comment type="caution">
    <text evidence="9">The sequence shown here is derived from an EMBL/GenBank/DDBJ whole genome shotgun (WGS) entry which is preliminary data.</text>
</comment>
<dbReference type="SMART" id="SM00283">
    <property type="entry name" value="MA"/>
    <property type="match status" value="1"/>
</dbReference>
<dbReference type="PROSITE" id="PS50885">
    <property type="entry name" value="HAMP"/>
    <property type="match status" value="1"/>
</dbReference>
<dbReference type="GO" id="GO:0004888">
    <property type="term" value="F:transmembrane signaling receptor activity"/>
    <property type="evidence" value="ECO:0007669"/>
    <property type="project" value="InterPro"/>
</dbReference>
<dbReference type="GO" id="GO:0006935">
    <property type="term" value="P:chemotaxis"/>
    <property type="evidence" value="ECO:0007669"/>
    <property type="project" value="InterPro"/>
</dbReference>
<dbReference type="InParanoid" id="A0A4R6QRU1"/>
<dbReference type="GO" id="GO:0007165">
    <property type="term" value="P:signal transduction"/>
    <property type="evidence" value="ECO:0007669"/>
    <property type="project" value="UniProtKB-KW"/>
</dbReference>
<name>A0A4R6QRU1_9BURK</name>